<evidence type="ECO:0000259" key="6">
    <source>
        <dbReference type="Pfam" id="PF00155"/>
    </source>
</evidence>
<dbReference type="InterPro" id="IPR015421">
    <property type="entry name" value="PyrdxlP-dep_Trfase_major"/>
</dbReference>
<dbReference type="OrthoDB" id="9802872at2"/>
<gene>
    <name evidence="7" type="primary">patB</name>
    <name evidence="7" type="ORF">ERS852448_00765</name>
</gene>
<feature type="domain" description="Aminotransferase class I/classII large" evidence="6">
    <location>
        <begin position="33"/>
        <end position="383"/>
    </location>
</feature>
<dbReference type="PANTHER" id="PTHR43525">
    <property type="entry name" value="PROTEIN MALY"/>
    <property type="match status" value="1"/>
</dbReference>
<dbReference type="RefSeq" id="WP_022034950.1">
    <property type="nucleotide sequence ID" value="NZ_CP173382.1"/>
</dbReference>
<dbReference type="GO" id="GO:0047804">
    <property type="term" value="F:cysteine-S-conjugate beta-lyase activity"/>
    <property type="evidence" value="ECO:0007669"/>
    <property type="project" value="UniProtKB-EC"/>
</dbReference>
<dbReference type="GO" id="GO:0030170">
    <property type="term" value="F:pyridoxal phosphate binding"/>
    <property type="evidence" value="ECO:0007669"/>
    <property type="project" value="InterPro"/>
</dbReference>
<evidence type="ECO:0000256" key="5">
    <source>
        <dbReference type="ARBA" id="ARBA00037974"/>
    </source>
</evidence>
<dbReference type="EMBL" id="CYYA01000004">
    <property type="protein sequence ID" value="CUM85186.1"/>
    <property type="molecule type" value="Genomic_DNA"/>
</dbReference>
<protein>
    <recommendedName>
        <fullName evidence="2">cysteine-S-conjugate beta-lyase</fullName>
        <ecNumber evidence="2">4.4.1.13</ecNumber>
    </recommendedName>
</protein>
<evidence type="ECO:0000256" key="1">
    <source>
        <dbReference type="ARBA" id="ARBA00001933"/>
    </source>
</evidence>
<dbReference type="InterPro" id="IPR027619">
    <property type="entry name" value="C-S_lyase_PatB-like"/>
</dbReference>
<sequence>MKYDFDKIVDRHGTDCYKWDMIAKRKLPADTLPLWVADMDFETVPEVKERLKEVADRGIYGYSMLGDGYYHALKNWFSERFGWQVEKDWVIVTPGVVFALAAAVRAYTKEGDSVMIQRPVYHPFTNVVKENGRKLVNNPLVMENGKYHMDYEDMERKITEEQVKLFLLCSPHNPVSRVWTKEELCQAAEICKKHGVIMIVDEIHCDFVYEGYHHTSFGTLSEYADNAVICTAPSKTFNLAELQLSNIMIPNPELRKTFQAEMDKVFYSDANLFGQVSCQAAYEYGAQWLDELRVYLQGNITYIRDYLAEHLPKVHLIEPEGTYLLWADFREYGLSAEALNAKILKDARIWFNEGSMFGPEGAGFMRINIASPRSMIVEAMERLGEVFGE</sequence>
<dbReference type="Gene3D" id="3.90.1150.10">
    <property type="entry name" value="Aspartate Aminotransferase, domain 1"/>
    <property type="match status" value="1"/>
</dbReference>
<reference evidence="7 8" key="1">
    <citation type="submission" date="2015-09" db="EMBL/GenBank/DDBJ databases">
        <authorList>
            <consortium name="Pathogen Informatics"/>
        </authorList>
    </citation>
    <scope>NUCLEOTIDE SEQUENCE [LARGE SCALE GENOMIC DNA]</scope>
    <source>
        <strain evidence="7 8">2789STDY5608891</strain>
    </source>
</reference>
<evidence type="ECO:0000313" key="8">
    <source>
        <dbReference type="Proteomes" id="UP000095492"/>
    </source>
</evidence>
<organism evidence="7 8">
    <name type="scientific">Eubacterium ramulus</name>
    <dbReference type="NCBI Taxonomy" id="39490"/>
    <lineage>
        <taxon>Bacteria</taxon>
        <taxon>Bacillati</taxon>
        <taxon>Bacillota</taxon>
        <taxon>Clostridia</taxon>
        <taxon>Eubacteriales</taxon>
        <taxon>Eubacteriaceae</taxon>
        <taxon>Eubacterium</taxon>
    </lineage>
</organism>
<keyword evidence="4 7" id="KW-0456">Lyase</keyword>
<evidence type="ECO:0000256" key="2">
    <source>
        <dbReference type="ARBA" id="ARBA00012224"/>
    </source>
</evidence>
<dbReference type="Proteomes" id="UP000095492">
    <property type="component" value="Unassembled WGS sequence"/>
</dbReference>
<dbReference type="NCBIfam" id="TIGR04350">
    <property type="entry name" value="C_S_lyase_PatB"/>
    <property type="match status" value="1"/>
</dbReference>
<dbReference type="EC" id="4.4.1.13" evidence="2"/>
<dbReference type="InterPro" id="IPR015422">
    <property type="entry name" value="PyrdxlP-dep_Trfase_small"/>
</dbReference>
<dbReference type="InterPro" id="IPR015424">
    <property type="entry name" value="PyrdxlP-dep_Trfase"/>
</dbReference>
<evidence type="ECO:0000256" key="3">
    <source>
        <dbReference type="ARBA" id="ARBA00022898"/>
    </source>
</evidence>
<evidence type="ECO:0000256" key="4">
    <source>
        <dbReference type="ARBA" id="ARBA00023239"/>
    </source>
</evidence>
<dbReference type="PANTHER" id="PTHR43525:SF1">
    <property type="entry name" value="PROTEIN MALY"/>
    <property type="match status" value="1"/>
</dbReference>
<evidence type="ECO:0000313" key="7">
    <source>
        <dbReference type="EMBL" id="CUM85186.1"/>
    </source>
</evidence>
<dbReference type="SUPFAM" id="SSF53383">
    <property type="entry name" value="PLP-dependent transferases"/>
    <property type="match status" value="1"/>
</dbReference>
<dbReference type="STRING" id="39490.ERS852448_00765"/>
<proteinExistence type="inferred from homology"/>
<dbReference type="GeneID" id="97391392"/>
<name>A0A173S5E1_EUBRA</name>
<comment type="cofactor">
    <cofactor evidence="1">
        <name>pyridoxal 5'-phosphate</name>
        <dbReference type="ChEBI" id="CHEBI:597326"/>
    </cofactor>
</comment>
<keyword evidence="3" id="KW-0663">Pyridoxal phosphate</keyword>
<dbReference type="Gene3D" id="3.40.640.10">
    <property type="entry name" value="Type I PLP-dependent aspartate aminotransferase-like (Major domain)"/>
    <property type="match status" value="1"/>
</dbReference>
<dbReference type="InterPro" id="IPR004839">
    <property type="entry name" value="Aminotransferase_I/II_large"/>
</dbReference>
<dbReference type="CDD" id="cd00609">
    <property type="entry name" value="AAT_like"/>
    <property type="match status" value="1"/>
</dbReference>
<accession>A0A173S5E1</accession>
<dbReference type="AlphaFoldDB" id="A0A173S5E1"/>
<dbReference type="Pfam" id="PF00155">
    <property type="entry name" value="Aminotran_1_2"/>
    <property type="match status" value="1"/>
</dbReference>
<comment type="similarity">
    <text evidence="5">Belongs to the class-II pyridoxal-phosphate-dependent aminotransferase family. MalY/PatB cystathionine beta-lyase subfamily.</text>
</comment>
<dbReference type="InterPro" id="IPR051798">
    <property type="entry name" value="Class-II_PLP-Dep_Aminotrans"/>
</dbReference>